<dbReference type="Gene3D" id="2.30.39.10">
    <property type="entry name" value="Alpha-1-antitrypsin, domain 1"/>
    <property type="match status" value="1"/>
</dbReference>
<dbReference type="InterPro" id="IPR036186">
    <property type="entry name" value="Serpin_sf"/>
</dbReference>
<sequence length="433" mass="45415">MEKPRPRFAAATASVLLAASLAGGMLAGCADDSAAMKAQGVRVLAEPAVVEHGEGEELDRASAPVVGEAVVASLEAFTTHTASGVLENRAAGENAVYAPLSLYYALSLAAAGAAGDTRAELYDFLRTDDSDAARAACRDLALALQANPMCEMSMANSVWTAADVPFEKAYLDVARDDLLASAYEADFGTKEVDAAISSWIADKTGGLLAPQVQTDADWLAALVSAMRFKGSWASAFDAEQTAEDVFHAAAGQTKARFMERTAEGSYLDGEGFTRASLYFNGGARMLFVLPDEGASPSDILADEALAASALFDADNADAEITYRIPQFSFDAELQLIDALRSMGLELPFSDRADFSAMTSVPAYLSSIRHGACVSIDEEGAEAAAYTMAGVSAMSMPMPPDAHLDFVCDRPFLFAIVSPEGAPLFVGVVEDPAV</sequence>
<feature type="domain" description="Serpin" evidence="3">
    <location>
        <begin position="77"/>
        <end position="431"/>
    </location>
</feature>
<comment type="similarity">
    <text evidence="1">Belongs to the serpin family.</text>
</comment>
<organism evidence="4 5">
    <name type="scientific">Slackia faecicanis</name>
    <dbReference type="NCBI Taxonomy" id="255723"/>
    <lineage>
        <taxon>Bacteria</taxon>
        <taxon>Bacillati</taxon>
        <taxon>Actinomycetota</taxon>
        <taxon>Coriobacteriia</taxon>
        <taxon>Eggerthellales</taxon>
        <taxon>Eggerthellaceae</taxon>
        <taxon>Slackia</taxon>
    </lineage>
</organism>
<evidence type="ECO:0000313" key="5">
    <source>
        <dbReference type="Proteomes" id="UP000267368"/>
    </source>
</evidence>
<evidence type="ECO:0000259" key="3">
    <source>
        <dbReference type="SMART" id="SM00093"/>
    </source>
</evidence>
<dbReference type="PROSITE" id="PS51257">
    <property type="entry name" value="PROKAR_LIPOPROTEIN"/>
    <property type="match status" value="1"/>
</dbReference>
<dbReference type="InterPro" id="IPR023796">
    <property type="entry name" value="Serpin_dom"/>
</dbReference>
<dbReference type="AlphaFoldDB" id="A0A3N0AHU9"/>
<dbReference type="Gene3D" id="3.30.497.10">
    <property type="entry name" value="Antithrombin, subunit I, domain 2"/>
    <property type="match status" value="1"/>
</dbReference>
<evidence type="ECO:0000256" key="1">
    <source>
        <dbReference type="RuleBase" id="RU000411"/>
    </source>
</evidence>
<gene>
    <name evidence="4" type="ORF">DMP07_02030</name>
</gene>
<dbReference type="RefSeq" id="WP_123197472.1">
    <property type="nucleotide sequence ID" value="NZ_QICB01000001.1"/>
</dbReference>
<feature type="chain" id="PRO_5038808184" evidence="2">
    <location>
        <begin position="28"/>
        <end position="433"/>
    </location>
</feature>
<dbReference type="InterPro" id="IPR000215">
    <property type="entry name" value="Serpin_fam"/>
</dbReference>
<name>A0A3N0AHU9_9ACTN</name>
<dbReference type="InterPro" id="IPR042185">
    <property type="entry name" value="Serpin_sf_2"/>
</dbReference>
<dbReference type="EMBL" id="QICB01000001">
    <property type="protein sequence ID" value="RNL21632.1"/>
    <property type="molecule type" value="Genomic_DNA"/>
</dbReference>
<keyword evidence="2" id="KW-0732">Signal</keyword>
<accession>A0A3N0AHU9</accession>
<dbReference type="InterPro" id="IPR042178">
    <property type="entry name" value="Serpin_sf_1"/>
</dbReference>
<dbReference type="PROSITE" id="PS00284">
    <property type="entry name" value="SERPIN"/>
    <property type="match status" value="1"/>
</dbReference>
<dbReference type="GO" id="GO:0005615">
    <property type="term" value="C:extracellular space"/>
    <property type="evidence" value="ECO:0007669"/>
    <property type="project" value="InterPro"/>
</dbReference>
<evidence type="ECO:0000256" key="2">
    <source>
        <dbReference type="SAM" id="SignalP"/>
    </source>
</evidence>
<comment type="caution">
    <text evidence="4">The sequence shown here is derived from an EMBL/GenBank/DDBJ whole genome shotgun (WGS) entry which is preliminary data.</text>
</comment>
<protein>
    <submittedName>
        <fullName evidence="4">Serpin family protein</fullName>
    </submittedName>
</protein>
<dbReference type="GO" id="GO:0004867">
    <property type="term" value="F:serine-type endopeptidase inhibitor activity"/>
    <property type="evidence" value="ECO:0007669"/>
    <property type="project" value="InterPro"/>
</dbReference>
<dbReference type="InterPro" id="IPR023795">
    <property type="entry name" value="Serpin_CS"/>
</dbReference>
<dbReference type="OrthoDB" id="9764871at2"/>
<dbReference type="SUPFAM" id="SSF56574">
    <property type="entry name" value="Serpins"/>
    <property type="match status" value="1"/>
</dbReference>
<dbReference type="PANTHER" id="PTHR11461:SF211">
    <property type="entry name" value="GH10112P-RELATED"/>
    <property type="match status" value="1"/>
</dbReference>
<dbReference type="Proteomes" id="UP000267368">
    <property type="component" value="Unassembled WGS sequence"/>
</dbReference>
<dbReference type="PANTHER" id="PTHR11461">
    <property type="entry name" value="SERINE PROTEASE INHIBITOR, SERPIN"/>
    <property type="match status" value="1"/>
</dbReference>
<evidence type="ECO:0000313" key="4">
    <source>
        <dbReference type="EMBL" id="RNL21632.1"/>
    </source>
</evidence>
<dbReference type="Pfam" id="PF00079">
    <property type="entry name" value="Serpin"/>
    <property type="match status" value="1"/>
</dbReference>
<dbReference type="SMART" id="SM00093">
    <property type="entry name" value="SERPIN"/>
    <property type="match status" value="1"/>
</dbReference>
<keyword evidence="5" id="KW-1185">Reference proteome</keyword>
<proteinExistence type="inferred from homology"/>
<feature type="signal peptide" evidence="2">
    <location>
        <begin position="1"/>
        <end position="27"/>
    </location>
</feature>
<reference evidence="5" key="1">
    <citation type="submission" date="2018-05" db="EMBL/GenBank/DDBJ databases">
        <title>Genome Sequencing of selected type strains of the family Eggerthellaceae.</title>
        <authorList>
            <person name="Danylec N."/>
            <person name="Stoll D.A."/>
            <person name="Doetsch A."/>
            <person name="Huch M."/>
        </authorList>
    </citation>
    <scope>NUCLEOTIDE SEQUENCE [LARGE SCALE GENOMIC DNA]</scope>
    <source>
        <strain evidence="5">DSM 17537</strain>
    </source>
</reference>